<dbReference type="Proteomes" id="UP001199054">
    <property type="component" value="Unassembled WGS sequence"/>
</dbReference>
<feature type="chain" id="PRO_5046426707" evidence="2">
    <location>
        <begin position="24"/>
        <end position="491"/>
    </location>
</feature>
<keyword evidence="2" id="KW-0732">Signal</keyword>
<feature type="region of interest" description="Disordered" evidence="1">
    <location>
        <begin position="26"/>
        <end position="87"/>
    </location>
</feature>
<name>A0ABS8BEU4_9ACTN</name>
<dbReference type="Pfam" id="PF18986">
    <property type="entry name" value="DUF5719"/>
    <property type="match status" value="1"/>
</dbReference>
<protein>
    <submittedName>
        <fullName evidence="3">DUF5719 family protein</fullName>
    </submittedName>
</protein>
<feature type="compositionally biased region" description="Polar residues" evidence="1">
    <location>
        <begin position="52"/>
        <end position="72"/>
    </location>
</feature>
<dbReference type="InterPro" id="IPR043777">
    <property type="entry name" value="DUF5719"/>
</dbReference>
<proteinExistence type="predicted"/>
<feature type="compositionally biased region" description="Gly residues" evidence="1">
    <location>
        <begin position="74"/>
        <end position="84"/>
    </location>
</feature>
<evidence type="ECO:0000256" key="1">
    <source>
        <dbReference type="SAM" id="MobiDB-lite"/>
    </source>
</evidence>
<reference evidence="3 4" key="1">
    <citation type="submission" date="2021-10" db="EMBL/GenBank/DDBJ databases">
        <title>Streptomyces sp. strain SMC 277, a novel streptomycete isolated from soil.</title>
        <authorList>
            <person name="Chanama M."/>
        </authorList>
    </citation>
    <scope>NUCLEOTIDE SEQUENCE [LARGE SCALE GENOMIC DNA]</scope>
    <source>
        <strain evidence="3 4">SMC 277</strain>
    </source>
</reference>
<gene>
    <name evidence="3" type="ORF">LG632_27920</name>
</gene>
<feature type="region of interest" description="Disordered" evidence="1">
    <location>
        <begin position="104"/>
        <end position="123"/>
    </location>
</feature>
<keyword evidence="4" id="KW-1185">Reference proteome</keyword>
<evidence type="ECO:0000313" key="3">
    <source>
        <dbReference type="EMBL" id="MCB5183169.1"/>
    </source>
</evidence>
<feature type="compositionally biased region" description="Low complexity" evidence="1">
    <location>
        <begin position="107"/>
        <end position="120"/>
    </location>
</feature>
<organism evidence="3 4">
    <name type="scientific">Streptomyces antimicrobicus</name>
    <dbReference type="NCBI Taxonomy" id="2883108"/>
    <lineage>
        <taxon>Bacteria</taxon>
        <taxon>Bacillati</taxon>
        <taxon>Actinomycetota</taxon>
        <taxon>Actinomycetes</taxon>
        <taxon>Kitasatosporales</taxon>
        <taxon>Streptomycetaceae</taxon>
        <taxon>Streptomyces</taxon>
    </lineage>
</organism>
<dbReference type="RefSeq" id="WP_226730378.1">
    <property type="nucleotide sequence ID" value="NZ_JAJAUY010000183.1"/>
</dbReference>
<evidence type="ECO:0000256" key="2">
    <source>
        <dbReference type="SAM" id="SignalP"/>
    </source>
</evidence>
<accession>A0ABS8BEU4</accession>
<comment type="caution">
    <text evidence="3">The sequence shown here is derived from an EMBL/GenBank/DDBJ whole genome shotgun (WGS) entry which is preliminary data.</text>
</comment>
<evidence type="ECO:0000313" key="4">
    <source>
        <dbReference type="Proteomes" id="UP001199054"/>
    </source>
</evidence>
<dbReference type="EMBL" id="JAJAUY010000183">
    <property type="protein sequence ID" value="MCB5183169.1"/>
    <property type="molecule type" value="Genomic_DNA"/>
</dbReference>
<feature type="compositionally biased region" description="Low complexity" evidence="1">
    <location>
        <begin position="26"/>
        <end position="46"/>
    </location>
</feature>
<sequence>MKRAPLTLAAVAAALAAITGAAALTAPASGSGSGAADGRPAAAAARMPVERSTLTCPAPSSSDVAETAYTSLTPGGGPAGGGGTARLVGATPEAKQLLELKEPGKPTAATASGAEAPALTGTADGTLAPGWTAQLTTKVAVGQARGLLGVACAPPGTDFWFPAVSTGKGRHDYVHLTNSDDTPAVVDVQLFGPDGAVRSEQGGGENIKVGPRSSVAVLLSTLVPGQFADLTAHVTTRSGRVGAVVQVQEDGVGADWLPASADPAGRLVLPGIPADATSVRLVAYAPGRDDADLRIRLAGPGGSISPAQNEELHVKAGMTAVADLGDVTRGEPGSLVLTPADPGQAVGVVAALRVVRGTGSKQELGFVAAAGPVGARATVAEQRTEQSSLVLSLTVPAGSADARVKVTVSEGAAQEHTVKAGTTLALTPAGGPAKGPWAVTVETVSGGPVHAARTLTLPADGVPLFTTQPLVDDRSTVEVPTPHQDLTVLTG</sequence>
<feature type="signal peptide" evidence="2">
    <location>
        <begin position="1"/>
        <end position="23"/>
    </location>
</feature>